<dbReference type="EMBL" id="FYAH01000002">
    <property type="protein sequence ID" value="SMY15830.1"/>
    <property type="molecule type" value="Genomic_DNA"/>
</dbReference>
<reference evidence="2" key="1">
    <citation type="submission" date="2017-06" db="EMBL/GenBank/DDBJ databases">
        <authorList>
            <person name="Rodrigo-Torres L."/>
            <person name="Arahal R. D."/>
            <person name="Lucena T."/>
        </authorList>
    </citation>
    <scope>NUCLEOTIDE SEQUENCE [LARGE SCALE GENOMIC DNA]</scope>
    <source>
        <strain evidence="2">type strain: CECT 9192</strain>
    </source>
</reference>
<accession>A0A1Y6KUF9</accession>
<sequence>MSLIFSIIVYLNYNYHDVGSIFENEEVMAIRDLFSPYLSETWDSHNFHEET</sequence>
<protein>
    <submittedName>
        <fullName evidence="1">Uncharacterized protein</fullName>
    </submittedName>
</protein>
<dbReference type="Proteomes" id="UP000196485">
    <property type="component" value="Unassembled WGS sequence"/>
</dbReference>
<evidence type="ECO:0000313" key="2">
    <source>
        <dbReference type="Proteomes" id="UP000196485"/>
    </source>
</evidence>
<name>A0A1Y6KUF9_9GAMM</name>
<organism evidence="1 2">
    <name type="scientific">Photobacterium aquimaris</name>
    <dbReference type="NCBI Taxonomy" id="512643"/>
    <lineage>
        <taxon>Bacteria</taxon>
        <taxon>Pseudomonadati</taxon>
        <taxon>Pseudomonadota</taxon>
        <taxon>Gammaproteobacteria</taxon>
        <taxon>Vibrionales</taxon>
        <taxon>Vibrionaceae</taxon>
        <taxon>Photobacterium</taxon>
    </lineage>
</organism>
<keyword evidence="2" id="KW-1185">Reference proteome</keyword>
<proteinExistence type="predicted"/>
<gene>
    <name evidence="1" type="ORF">PAQU9191_01061</name>
</gene>
<evidence type="ECO:0000313" key="1">
    <source>
        <dbReference type="EMBL" id="SMY15830.1"/>
    </source>
</evidence>
<dbReference type="AlphaFoldDB" id="A0A1Y6KUF9"/>